<dbReference type="OMA" id="FINNKTW"/>
<keyword evidence="4" id="KW-1133">Transmembrane helix</keyword>
<sequence length="219" mass="24792">MALLTPLPGSVRHGLARISGSLFIQNKTRDCGEEHAYQTGHVLLSSLPLQMMLYFNAFFFLFWILSEIITLELKFGHLSGYYQILLTTSVVILTMVESLRLYIGYVGNLQEKVPELAGFLILTLLIQLPLILFLLTDNRNVLLPLEFAVHMIYLLFINAEIGVSFLVLKTMTRQFALEYYLQQSEVLVSKHVPVNGTLLGLQNTTTSIAEQCENDALMY</sequence>
<dbReference type="Pfam" id="PF09799">
    <property type="entry name" value="Transmemb_17"/>
    <property type="match status" value="1"/>
</dbReference>
<dbReference type="OrthoDB" id="311720at2759"/>
<dbReference type="PANTHER" id="PTHR13531">
    <property type="entry name" value="GEO07735P1-RELATED-RELATED"/>
    <property type="match status" value="1"/>
</dbReference>
<dbReference type="GO" id="GO:0016020">
    <property type="term" value="C:membrane"/>
    <property type="evidence" value="ECO:0007669"/>
    <property type="project" value="UniProtKB-SubCell"/>
</dbReference>
<evidence type="ECO:0000256" key="5">
    <source>
        <dbReference type="ARBA" id="ARBA00023136"/>
    </source>
</evidence>
<dbReference type="Proteomes" id="UP000186698">
    <property type="component" value="Chromosome 1L"/>
</dbReference>
<reference evidence="8" key="1">
    <citation type="submission" date="2025-08" db="UniProtKB">
        <authorList>
            <consortium name="RefSeq"/>
        </authorList>
    </citation>
    <scope>IDENTIFICATION</scope>
    <source>
        <strain evidence="8">J_2021</strain>
        <tissue evidence="8">Erythrocytes</tissue>
    </source>
</reference>
<protein>
    <submittedName>
        <fullName evidence="8">Transmembrane protein 17B</fullName>
    </submittedName>
</protein>
<dbReference type="KEGG" id="xla:108717233"/>
<organism evidence="7 8">
    <name type="scientific">Xenopus laevis</name>
    <name type="common">African clawed frog</name>
    <dbReference type="NCBI Taxonomy" id="8355"/>
    <lineage>
        <taxon>Eukaryota</taxon>
        <taxon>Metazoa</taxon>
        <taxon>Chordata</taxon>
        <taxon>Craniata</taxon>
        <taxon>Vertebrata</taxon>
        <taxon>Euteleostomi</taxon>
        <taxon>Amphibia</taxon>
        <taxon>Batrachia</taxon>
        <taxon>Anura</taxon>
        <taxon>Pipoidea</taxon>
        <taxon>Pipidae</taxon>
        <taxon>Xenopodinae</taxon>
        <taxon>Xenopus</taxon>
        <taxon>Xenopus</taxon>
    </lineage>
</organism>
<comment type="subcellular location">
    <subcellularLocation>
        <location evidence="1">Cell projection</location>
        <location evidence="1">Cilium</location>
    </subcellularLocation>
    <subcellularLocation>
        <location evidence="2">Membrane</location>
        <topology evidence="2">Multi-pass membrane protein</topology>
    </subcellularLocation>
</comment>
<evidence type="ECO:0000313" key="7">
    <source>
        <dbReference type="Proteomes" id="UP000186698"/>
    </source>
</evidence>
<dbReference type="AlphaFoldDB" id="A0A1L8I1M8"/>
<evidence type="ECO:0000256" key="3">
    <source>
        <dbReference type="ARBA" id="ARBA00022692"/>
    </source>
</evidence>
<dbReference type="InterPro" id="IPR019184">
    <property type="entry name" value="Uncharacterised_TM-17"/>
</dbReference>
<dbReference type="GeneID" id="108717233"/>
<evidence type="ECO:0000256" key="6">
    <source>
        <dbReference type="ARBA" id="ARBA00023273"/>
    </source>
</evidence>
<keyword evidence="3 8" id="KW-0812">Transmembrane</keyword>
<dbReference type="Bgee" id="108717233">
    <property type="expression patterns" value="Expressed in heart and 17 other cell types or tissues"/>
</dbReference>
<evidence type="ECO:0000256" key="1">
    <source>
        <dbReference type="ARBA" id="ARBA00004138"/>
    </source>
</evidence>
<evidence type="ECO:0000256" key="2">
    <source>
        <dbReference type="ARBA" id="ARBA00004141"/>
    </source>
</evidence>
<name>A0A1L8I1M8_XENLA</name>
<evidence type="ECO:0000256" key="4">
    <source>
        <dbReference type="ARBA" id="ARBA00022989"/>
    </source>
</evidence>
<keyword evidence="5" id="KW-0472">Membrane</keyword>
<evidence type="ECO:0000313" key="8">
    <source>
        <dbReference type="RefSeq" id="XP_018119588.1"/>
    </source>
</evidence>
<accession>A0A1L8I1M8</accession>
<gene>
    <name evidence="8" type="primary">LOC108717233</name>
</gene>
<dbReference type="STRING" id="8355.A0A1L8I1M8"/>
<proteinExistence type="predicted"/>
<dbReference type="GO" id="GO:1905515">
    <property type="term" value="P:non-motile cilium assembly"/>
    <property type="evidence" value="ECO:0000318"/>
    <property type="project" value="GO_Central"/>
</dbReference>
<dbReference type="CTD" id="108717233"/>
<dbReference type="GO" id="GO:0035869">
    <property type="term" value="C:ciliary transition zone"/>
    <property type="evidence" value="ECO:0000318"/>
    <property type="project" value="GO_Central"/>
</dbReference>
<keyword evidence="6" id="KW-0966">Cell projection</keyword>
<dbReference type="PaxDb" id="8355-A0A1L8I1M8"/>
<keyword evidence="7" id="KW-1185">Reference proteome</keyword>
<dbReference type="RefSeq" id="XP_018119588.1">
    <property type="nucleotide sequence ID" value="XM_018264099.2"/>
</dbReference>
<dbReference type="PANTHER" id="PTHR13531:SF4">
    <property type="entry name" value="TRANSMEMBRANE PROTEIN 17B"/>
    <property type="match status" value="1"/>
</dbReference>